<dbReference type="RefSeq" id="WP_167094556.1">
    <property type="nucleotide sequence ID" value="NZ_WHJG01000132.1"/>
</dbReference>
<evidence type="ECO:0000313" key="2">
    <source>
        <dbReference type="Proteomes" id="UP000621455"/>
    </source>
</evidence>
<comment type="caution">
    <text evidence="1">The sequence shown here is derived from an EMBL/GenBank/DDBJ whole genome shotgun (WGS) entry which is preliminary data.</text>
</comment>
<protein>
    <recommendedName>
        <fullName evidence="3">Type III secretion system chaperone</fullName>
    </recommendedName>
</protein>
<accession>A0ABX0NKM9</accession>
<dbReference type="EMBL" id="WHJG01000132">
    <property type="protein sequence ID" value="NHZ84183.1"/>
    <property type="molecule type" value="Genomic_DNA"/>
</dbReference>
<proteinExistence type="predicted"/>
<gene>
    <name evidence="1" type="ORF">F2P44_33795</name>
</gene>
<evidence type="ECO:0008006" key="3">
    <source>
        <dbReference type="Google" id="ProtNLM"/>
    </source>
</evidence>
<dbReference type="Proteomes" id="UP000621455">
    <property type="component" value="Unassembled WGS sequence"/>
</dbReference>
<keyword evidence="2" id="KW-1185">Reference proteome</keyword>
<name>A0ABX0NKM9_9BURK</name>
<evidence type="ECO:0000313" key="1">
    <source>
        <dbReference type="EMBL" id="NHZ84183.1"/>
    </source>
</evidence>
<sequence>MIDGFDMQLGKIPSRDFLLAALAKAYDIHSDEINLQYLHNFDLSAPARNLFCLVTENDENDQFPVLLTLSSCETELDNDTTTIASKLSDALKISAPISNKSIYDDGTMLMISGFEPPKLVILREEYDKILGKNKYFLESYD</sequence>
<organism evidence="1 2">
    <name type="scientific">Massilia frigida</name>
    <dbReference type="NCBI Taxonomy" id="2609281"/>
    <lineage>
        <taxon>Bacteria</taxon>
        <taxon>Pseudomonadati</taxon>
        <taxon>Pseudomonadota</taxon>
        <taxon>Betaproteobacteria</taxon>
        <taxon>Burkholderiales</taxon>
        <taxon>Oxalobacteraceae</taxon>
        <taxon>Telluria group</taxon>
        <taxon>Massilia</taxon>
    </lineage>
</organism>
<reference evidence="1 2" key="1">
    <citation type="submission" date="2019-10" db="EMBL/GenBank/DDBJ databases">
        <title>Taxonomy of Antarctic Massilia spp.: description of Massilia rubra sp. nov., Massilia aquatica sp. nov., Massilia mucilaginosa sp. nov., Massilia frigida sp. nov. isolated from streams, lakes and regoliths.</title>
        <authorList>
            <person name="Holochova P."/>
            <person name="Sedlacek I."/>
            <person name="Kralova S."/>
            <person name="Maslanova I."/>
            <person name="Busse H.-J."/>
            <person name="Stankova E."/>
            <person name="Vrbovska V."/>
            <person name="Kovarovic V."/>
            <person name="Bartak M."/>
            <person name="Svec P."/>
            <person name="Pantucek R."/>
        </authorList>
    </citation>
    <scope>NUCLEOTIDE SEQUENCE [LARGE SCALE GENOMIC DNA]</scope>
    <source>
        <strain evidence="1 2">CCM 8695</strain>
    </source>
</reference>